<dbReference type="Gene3D" id="1.10.472.10">
    <property type="entry name" value="Cyclin-like"/>
    <property type="match status" value="1"/>
</dbReference>
<dbReference type="SUPFAM" id="SSF47954">
    <property type="entry name" value="Cyclin-like"/>
    <property type="match status" value="1"/>
</dbReference>
<dbReference type="OMA" id="IESDHMT"/>
<evidence type="ECO:0000313" key="2">
    <source>
        <dbReference type="EMBL" id="PSS16015.1"/>
    </source>
</evidence>
<dbReference type="Gramene" id="PSS16015">
    <property type="protein sequence ID" value="PSS16015"/>
    <property type="gene ID" value="CEY00_Acc13514"/>
</dbReference>
<sequence>MKFDLENPLTSSSNESIPSLFRIESDHMTTHNYPQSLKSSDFDVSDRSKALSLISRFSSHFDPFLPYLAANYLDRFLSNQDIPLAEPWVVKLLAIPCVSLALKMREAE</sequence>
<name>A0A2R6QW87_ACTCC</name>
<gene>
    <name evidence="2" type="ORF">CEY00_Acc13514</name>
</gene>
<feature type="domain" description="Cyclin N-terminal" evidence="1">
    <location>
        <begin position="20"/>
        <end position="107"/>
    </location>
</feature>
<dbReference type="Pfam" id="PF00134">
    <property type="entry name" value="Cyclin_N"/>
    <property type="match status" value="1"/>
</dbReference>
<dbReference type="AlphaFoldDB" id="A0A2R6QW87"/>
<reference evidence="3" key="2">
    <citation type="journal article" date="2018" name="BMC Genomics">
        <title>A manually annotated Actinidia chinensis var. chinensis (kiwifruit) genome highlights the challenges associated with draft genomes and gene prediction in plants.</title>
        <authorList>
            <person name="Pilkington S.M."/>
            <person name="Crowhurst R."/>
            <person name="Hilario E."/>
            <person name="Nardozza S."/>
            <person name="Fraser L."/>
            <person name="Peng Y."/>
            <person name="Gunaseelan K."/>
            <person name="Simpson R."/>
            <person name="Tahir J."/>
            <person name="Deroles S.C."/>
            <person name="Templeton K."/>
            <person name="Luo Z."/>
            <person name="Davy M."/>
            <person name="Cheng C."/>
            <person name="McNeilage M."/>
            <person name="Scaglione D."/>
            <person name="Liu Y."/>
            <person name="Zhang Q."/>
            <person name="Datson P."/>
            <person name="De Silva N."/>
            <person name="Gardiner S.E."/>
            <person name="Bassett H."/>
            <person name="Chagne D."/>
            <person name="McCallum J."/>
            <person name="Dzierzon H."/>
            <person name="Deng C."/>
            <person name="Wang Y.Y."/>
            <person name="Barron L."/>
            <person name="Manako K."/>
            <person name="Bowen J."/>
            <person name="Foster T.M."/>
            <person name="Erridge Z.A."/>
            <person name="Tiffin H."/>
            <person name="Waite C.N."/>
            <person name="Davies K.M."/>
            <person name="Grierson E.P."/>
            <person name="Laing W.A."/>
            <person name="Kirk R."/>
            <person name="Chen X."/>
            <person name="Wood M."/>
            <person name="Montefiori M."/>
            <person name="Brummell D.A."/>
            <person name="Schwinn K.E."/>
            <person name="Catanach A."/>
            <person name="Fullerton C."/>
            <person name="Li D."/>
            <person name="Meiyalaghan S."/>
            <person name="Nieuwenhuizen N."/>
            <person name="Read N."/>
            <person name="Prakash R."/>
            <person name="Hunter D."/>
            <person name="Zhang H."/>
            <person name="McKenzie M."/>
            <person name="Knabel M."/>
            <person name="Harris A."/>
            <person name="Allan A.C."/>
            <person name="Gleave A."/>
            <person name="Chen A."/>
            <person name="Janssen B.J."/>
            <person name="Plunkett B."/>
            <person name="Ampomah-Dwamena C."/>
            <person name="Voogd C."/>
            <person name="Leif D."/>
            <person name="Lafferty D."/>
            <person name="Souleyre E.J.F."/>
            <person name="Varkonyi-Gasic E."/>
            <person name="Gambi F."/>
            <person name="Hanley J."/>
            <person name="Yao J.L."/>
            <person name="Cheung J."/>
            <person name="David K.M."/>
            <person name="Warren B."/>
            <person name="Marsh K."/>
            <person name="Snowden K.C."/>
            <person name="Lin-Wang K."/>
            <person name="Brian L."/>
            <person name="Martinez-Sanchez M."/>
            <person name="Wang M."/>
            <person name="Ileperuma N."/>
            <person name="Macnee N."/>
            <person name="Campin R."/>
            <person name="McAtee P."/>
            <person name="Drummond R.S.M."/>
            <person name="Espley R.V."/>
            <person name="Ireland H.S."/>
            <person name="Wu R."/>
            <person name="Atkinson R.G."/>
            <person name="Karunairetnam S."/>
            <person name="Bulley S."/>
            <person name="Chunkath S."/>
            <person name="Hanley Z."/>
            <person name="Storey R."/>
            <person name="Thrimawithana A.H."/>
            <person name="Thomson S."/>
            <person name="David C."/>
            <person name="Testolin R."/>
            <person name="Huang H."/>
            <person name="Hellens R.P."/>
            <person name="Schaffer R.J."/>
        </authorList>
    </citation>
    <scope>NUCLEOTIDE SEQUENCE [LARGE SCALE GENOMIC DNA]</scope>
    <source>
        <strain evidence="3">cv. Red5</strain>
    </source>
</reference>
<dbReference type="Proteomes" id="UP000241394">
    <property type="component" value="Chromosome LG12"/>
</dbReference>
<evidence type="ECO:0000313" key="3">
    <source>
        <dbReference type="Proteomes" id="UP000241394"/>
    </source>
</evidence>
<keyword evidence="3" id="KW-1185">Reference proteome</keyword>
<dbReference type="InParanoid" id="A0A2R6QW87"/>
<dbReference type="OrthoDB" id="1728889at2759"/>
<dbReference type="STRING" id="1590841.A0A2R6QW87"/>
<organism evidence="2 3">
    <name type="scientific">Actinidia chinensis var. chinensis</name>
    <name type="common">Chinese soft-hair kiwi</name>
    <dbReference type="NCBI Taxonomy" id="1590841"/>
    <lineage>
        <taxon>Eukaryota</taxon>
        <taxon>Viridiplantae</taxon>
        <taxon>Streptophyta</taxon>
        <taxon>Embryophyta</taxon>
        <taxon>Tracheophyta</taxon>
        <taxon>Spermatophyta</taxon>
        <taxon>Magnoliopsida</taxon>
        <taxon>eudicotyledons</taxon>
        <taxon>Gunneridae</taxon>
        <taxon>Pentapetalae</taxon>
        <taxon>asterids</taxon>
        <taxon>Ericales</taxon>
        <taxon>Actinidiaceae</taxon>
        <taxon>Actinidia</taxon>
    </lineage>
</organism>
<accession>A0A2R6QW87</accession>
<dbReference type="InterPro" id="IPR006671">
    <property type="entry name" value="Cyclin_N"/>
</dbReference>
<proteinExistence type="predicted"/>
<dbReference type="EMBL" id="NKQK01000012">
    <property type="protein sequence ID" value="PSS16015.1"/>
    <property type="molecule type" value="Genomic_DNA"/>
</dbReference>
<protein>
    <submittedName>
        <fullName evidence="2">Cyclin-D6-1 like</fullName>
    </submittedName>
</protein>
<comment type="caution">
    <text evidence="2">The sequence shown here is derived from an EMBL/GenBank/DDBJ whole genome shotgun (WGS) entry which is preliminary data.</text>
</comment>
<evidence type="ECO:0000259" key="1">
    <source>
        <dbReference type="Pfam" id="PF00134"/>
    </source>
</evidence>
<reference evidence="2 3" key="1">
    <citation type="submission" date="2017-07" db="EMBL/GenBank/DDBJ databases">
        <title>An improved, manually edited Actinidia chinensis var. chinensis (kiwifruit) genome highlights the challenges associated with draft genomes and gene prediction in plants.</title>
        <authorList>
            <person name="Pilkington S."/>
            <person name="Crowhurst R."/>
            <person name="Hilario E."/>
            <person name="Nardozza S."/>
            <person name="Fraser L."/>
            <person name="Peng Y."/>
            <person name="Gunaseelan K."/>
            <person name="Simpson R."/>
            <person name="Tahir J."/>
            <person name="Deroles S."/>
            <person name="Templeton K."/>
            <person name="Luo Z."/>
            <person name="Davy M."/>
            <person name="Cheng C."/>
            <person name="Mcneilage M."/>
            <person name="Scaglione D."/>
            <person name="Liu Y."/>
            <person name="Zhang Q."/>
            <person name="Datson P."/>
            <person name="De Silva N."/>
            <person name="Gardiner S."/>
            <person name="Bassett H."/>
            <person name="Chagne D."/>
            <person name="Mccallum J."/>
            <person name="Dzierzon H."/>
            <person name="Deng C."/>
            <person name="Wang Y.-Y."/>
            <person name="Barron N."/>
            <person name="Manako K."/>
            <person name="Bowen J."/>
            <person name="Foster T."/>
            <person name="Erridge Z."/>
            <person name="Tiffin H."/>
            <person name="Waite C."/>
            <person name="Davies K."/>
            <person name="Grierson E."/>
            <person name="Laing W."/>
            <person name="Kirk R."/>
            <person name="Chen X."/>
            <person name="Wood M."/>
            <person name="Montefiori M."/>
            <person name="Brummell D."/>
            <person name="Schwinn K."/>
            <person name="Catanach A."/>
            <person name="Fullerton C."/>
            <person name="Li D."/>
            <person name="Meiyalaghan S."/>
            <person name="Nieuwenhuizen N."/>
            <person name="Read N."/>
            <person name="Prakash R."/>
            <person name="Hunter D."/>
            <person name="Zhang H."/>
            <person name="Mckenzie M."/>
            <person name="Knabel M."/>
            <person name="Harris A."/>
            <person name="Allan A."/>
            <person name="Chen A."/>
            <person name="Janssen B."/>
            <person name="Plunkett B."/>
            <person name="Dwamena C."/>
            <person name="Voogd C."/>
            <person name="Leif D."/>
            <person name="Lafferty D."/>
            <person name="Souleyre E."/>
            <person name="Varkonyi-Gasic E."/>
            <person name="Gambi F."/>
            <person name="Hanley J."/>
            <person name="Yao J.-L."/>
            <person name="Cheung J."/>
            <person name="David K."/>
            <person name="Warren B."/>
            <person name="Marsh K."/>
            <person name="Snowden K."/>
            <person name="Lin-Wang K."/>
            <person name="Brian L."/>
            <person name="Martinez-Sanchez M."/>
            <person name="Wang M."/>
            <person name="Ileperuma N."/>
            <person name="Macnee N."/>
            <person name="Campin R."/>
            <person name="Mcatee P."/>
            <person name="Drummond R."/>
            <person name="Espley R."/>
            <person name="Ireland H."/>
            <person name="Wu R."/>
            <person name="Atkinson R."/>
            <person name="Karunairetnam S."/>
            <person name="Bulley S."/>
            <person name="Chunkath S."/>
            <person name="Hanley Z."/>
            <person name="Storey R."/>
            <person name="Thrimawithana A."/>
            <person name="Thomson S."/>
            <person name="David C."/>
            <person name="Testolin R."/>
        </authorList>
    </citation>
    <scope>NUCLEOTIDE SEQUENCE [LARGE SCALE GENOMIC DNA]</scope>
    <source>
        <strain evidence="3">cv. Red5</strain>
        <tissue evidence="2">Young leaf</tissue>
    </source>
</reference>
<dbReference type="InterPro" id="IPR036915">
    <property type="entry name" value="Cyclin-like_sf"/>
</dbReference>